<dbReference type="Pfam" id="PF13443">
    <property type="entry name" value="HTH_26"/>
    <property type="match status" value="1"/>
</dbReference>
<dbReference type="InterPro" id="IPR001387">
    <property type="entry name" value="Cro/C1-type_HTH"/>
</dbReference>
<reference evidence="2 3" key="1">
    <citation type="submission" date="2018-04" db="EMBL/GenBank/DDBJ databases">
        <title>Camelliibacillus theae gen. nov., sp. nov., isolated from Pu'er tea.</title>
        <authorList>
            <person name="Niu L."/>
        </authorList>
    </citation>
    <scope>NUCLEOTIDE SEQUENCE [LARGE SCALE GENOMIC DNA]</scope>
    <source>
        <strain evidence="2 3">T8</strain>
    </source>
</reference>
<dbReference type="AlphaFoldDB" id="A0A2U1K4K4"/>
<keyword evidence="3" id="KW-1185">Reference proteome</keyword>
<organism evidence="2 3">
    <name type="scientific">Pueribacillus theae</name>
    <dbReference type="NCBI Taxonomy" id="2171751"/>
    <lineage>
        <taxon>Bacteria</taxon>
        <taxon>Bacillati</taxon>
        <taxon>Bacillota</taxon>
        <taxon>Bacilli</taxon>
        <taxon>Bacillales</taxon>
        <taxon>Bacillaceae</taxon>
        <taxon>Pueribacillus</taxon>
    </lineage>
</organism>
<dbReference type="OrthoDB" id="2899891at2"/>
<dbReference type="SUPFAM" id="SSF47413">
    <property type="entry name" value="lambda repressor-like DNA-binding domains"/>
    <property type="match status" value="1"/>
</dbReference>
<dbReference type="GO" id="GO:0003677">
    <property type="term" value="F:DNA binding"/>
    <property type="evidence" value="ECO:0007669"/>
    <property type="project" value="InterPro"/>
</dbReference>
<dbReference type="InterPro" id="IPR010982">
    <property type="entry name" value="Lambda_DNA-bd_dom_sf"/>
</dbReference>
<dbReference type="SMART" id="SM00530">
    <property type="entry name" value="HTH_XRE"/>
    <property type="match status" value="1"/>
</dbReference>
<comment type="caution">
    <text evidence="2">The sequence shown here is derived from an EMBL/GenBank/DDBJ whole genome shotgun (WGS) entry which is preliminary data.</text>
</comment>
<dbReference type="RefSeq" id="WP_116554272.1">
    <property type="nucleotide sequence ID" value="NZ_QCZG01000012.1"/>
</dbReference>
<accession>A0A2U1K4K4</accession>
<feature type="domain" description="HTH cro/C1-type" evidence="1">
    <location>
        <begin position="6"/>
        <end position="61"/>
    </location>
</feature>
<evidence type="ECO:0000313" key="2">
    <source>
        <dbReference type="EMBL" id="PWA12079.1"/>
    </source>
</evidence>
<gene>
    <name evidence="2" type="ORF">DCC39_07460</name>
</gene>
<protein>
    <recommendedName>
        <fullName evidence="1">HTH cro/C1-type domain-containing protein</fullName>
    </recommendedName>
</protein>
<evidence type="ECO:0000259" key="1">
    <source>
        <dbReference type="PROSITE" id="PS50943"/>
    </source>
</evidence>
<dbReference type="EMBL" id="QCZG01000012">
    <property type="protein sequence ID" value="PWA12079.1"/>
    <property type="molecule type" value="Genomic_DNA"/>
</dbReference>
<dbReference type="Gene3D" id="1.10.260.40">
    <property type="entry name" value="lambda repressor-like DNA-binding domains"/>
    <property type="match status" value="1"/>
</dbReference>
<dbReference type="CDD" id="cd00093">
    <property type="entry name" value="HTH_XRE"/>
    <property type="match status" value="1"/>
</dbReference>
<name>A0A2U1K4K4_9BACI</name>
<sequence length="220" mass="25339">MIRNRLAVLLAERGLKITRVAKDTGISRNTITATAQNDSEMIRLETINTLCKYLSITPCEFFEYEPVDLNFSAYVNKVNLTGSVSNDEIRIEEINIDLFMDVKESRNTSSVDLHCSLEKVFEFDLIPFGDNIIPLKIEFDNDKEKENFIKEIFNHISPSFQKDIYNDITSALKGELVKKLKEEAKDSFVIESIMENSFGLNENIFENIQIELISDVFKQF</sequence>
<evidence type="ECO:0000313" key="3">
    <source>
        <dbReference type="Proteomes" id="UP000245998"/>
    </source>
</evidence>
<dbReference type="PROSITE" id="PS50943">
    <property type="entry name" value="HTH_CROC1"/>
    <property type="match status" value="1"/>
</dbReference>
<proteinExistence type="predicted"/>
<dbReference type="Proteomes" id="UP000245998">
    <property type="component" value="Unassembled WGS sequence"/>
</dbReference>